<dbReference type="PROSITE" id="PS50850">
    <property type="entry name" value="MFS"/>
    <property type="match status" value="1"/>
</dbReference>
<sequence length="492" mass="50768">MADAVGATERDGARVPFSPELRWSIVISALGAIMSLLDSTIVNVALHALSARFDAPLITIQWVVTSYLLALAAVTPMTGWAARRVGVKRLYLASVAVFAAVSLLCGLAQTIEQLIVLRVLQGAAGGVIASVGQMLLVMRADRANMARVMSAVGVPMIIAPIIGPAIGGLLVDGPGWGWIFFINVPVGIVTVLLGHRYLSPDQGRPGDRLDVAGLLLAASGMVGITYGLAEIGTRGELGSPRALLPILAGAVLTAGFVVHALRSAHPLLDLRLYRSRAFGSASLTTFCSGGAVFGGMILLPLYLQSARAESAVATGLLLVPQGVGAAVGMYLAGRATDRFGAGATALAGGVAMSLASAPLAFLDGATSYWLIGAVTLVRGVGIGLITMPAMTAAFRALSPAAVNDAAPQLNMLQRIGGSVGTAIFAVVLQWRLDEAATQAERAAAYGTAFWWVVGVTLAATVPTLLLMRHERRAAADGPEAGTTGRTYARNQE</sequence>
<feature type="transmembrane region" description="Helical" evidence="8">
    <location>
        <begin position="148"/>
        <end position="170"/>
    </location>
</feature>
<feature type="transmembrane region" description="Helical" evidence="8">
    <location>
        <begin position="241"/>
        <end position="261"/>
    </location>
</feature>
<feature type="transmembrane region" description="Helical" evidence="8">
    <location>
        <begin position="442"/>
        <end position="466"/>
    </location>
</feature>
<evidence type="ECO:0000313" key="10">
    <source>
        <dbReference type="EMBL" id="MFC5751898.1"/>
    </source>
</evidence>
<keyword evidence="5 8" id="KW-0812">Transmembrane</keyword>
<keyword evidence="4" id="KW-1003">Cell membrane</keyword>
<dbReference type="Pfam" id="PF07690">
    <property type="entry name" value="MFS_1"/>
    <property type="match status" value="1"/>
</dbReference>
<feature type="transmembrane region" description="Helical" evidence="8">
    <location>
        <begin position="368"/>
        <end position="390"/>
    </location>
</feature>
<evidence type="ECO:0000256" key="5">
    <source>
        <dbReference type="ARBA" id="ARBA00022692"/>
    </source>
</evidence>
<evidence type="ECO:0000313" key="11">
    <source>
        <dbReference type="Proteomes" id="UP001596074"/>
    </source>
</evidence>
<dbReference type="RefSeq" id="WP_378287860.1">
    <property type="nucleotide sequence ID" value="NZ_JBHSON010000077.1"/>
</dbReference>
<dbReference type="PANTHER" id="PTHR42718">
    <property type="entry name" value="MAJOR FACILITATOR SUPERFAMILY MULTIDRUG TRANSPORTER MFSC"/>
    <property type="match status" value="1"/>
</dbReference>
<proteinExistence type="inferred from homology"/>
<dbReference type="InterPro" id="IPR020846">
    <property type="entry name" value="MFS_dom"/>
</dbReference>
<feature type="domain" description="Major facilitator superfamily (MFS) profile" evidence="9">
    <location>
        <begin position="24"/>
        <end position="471"/>
    </location>
</feature>
<feature type="transmembrane region" description="Helical" evidence="8">
    <location>
        <begin position="58"/>
        <end position="78"/>
    </location>
</feature>
<keyword evidence="11" id="KW-1185">Reference proteome</keyword>
<gene>
    <name evidence="10" type="ORF">ACFPZN_40350</name>
</gene>
<keyword evidence="7 8" id="KW-0472">Membrane</keyword>
<dbReference type="Proteomes" id="UP001596074">
    <property type="component" value="Unassembled WGS sequence"/>
</dbReference>
<reference evidence="11" key="1">
    <citation type="journal article" date="2019" name="Int. J. Syst. Evol. Microbiol.">
        <title>The Global Catalogue of Microorganisms (GCM) 10K type strain sequencing project: providing services to taxonomists for standard genome sequencing and annotation.</title>
        <authorList>
            <consortium name="The Broad Institute Genomics Platform"/>
            <consortium name="The Broad Institute Genome Sequencing Center for Infectious Disease"/>
            <person name="Wu L."/>
            <person name="Ma J."/>
        </authorList>
    </citation>
    <scope>NUCLEOTIDE SEQUENCE [LARGE SCALE GENOMIC DNA]</scope>
    <source>
        <strain evidence="11">KCTC 42087</strain>
    </source>
</reference>
<dbReference type="InterPro" id="IPR011701">
    <property type="entry name" value="MFS"/>
</dbReference>
<dbReference type="Gene3D" id="1.20.1720.10">
    <property type="entry name" value="Multidrug resistance protein D"/>
    <property type="match status" value="1"/>
</dbReference>
<comment type="subcellular location">
    <subcellularLocation>
        <location evidence="1">Cell membrane</location>
        <topology evidence="1">Multi-pass membrane protein</topology>
    </subcellularLocation>
</comment>
<feature type="transmembrane region" description="Helical" evidence="8">
    <location>
        <begin position="281"/>
        <end position="304"/>
    </location>
</feature>
<dbReference type="Gene3D" id="1.20.1250.20">
    <property type="entry name" value="MFS general substrate transporter like domains"/>
    <property type="match status" value="1"/>
</dbReference>
<dbReference type="InterPro" id="IPR036259">
    <property type="entry name" value="MFS_trans_sf"/>
</dbReference>
<feature type="transmembrane region" description="Helical" evidence="8">
    <location>
        <begin position="176"/>
        <end position="197"/>
    </location>
</feature>
<feature type="transmembrane region" description="Helical" evidence="8">
    <location>
        <begin position="310"/>
        <end position="332"/>
    </location>
</feature>
<keyword evidence="6 8" id="KW-1133">Transmembrane helix</keyword>
<comment type="caution">
    <text evidence="10">The sequence shown here is derived from an EMBL/GenBank/DDBJ whole genome shotgun (WGS) entry which is preliminary data.</text>
</comment>
<keyword evidence="3" id="KW-0813">Transport</keyword>
<evidence type="ECO:0000256" key="1">
    <source>
        <dbReference type="ARBA" id="ARBA00004651"/>
    </source>
</evidence>
<evidence type="ECO:0000256" key="6">
    <source>
        <dbReference type="ARBA" id="ARBA00022989"/>
    </source>
</evidence>
<evidence type="ECO:0000256" key="8">
    <source>
        <dbReference type="SAM" id="Phobius"/>
    </source>
</evidence>
<dbReference type="SUPFAM" id="SSF103473">
    <property type="entry name" value="MFS general substrate transporter"/>
    <property type="match status" value="1"/>
</dbReference>
<comment type="similarity">
    <text evidence="2">Belongs to the major facilitator superfamily. EmrB family.</text>
</comment>
<evidence type="ECO:0000256" key="4">
    <source>
        <dbReference type="ARBA" id="ARBA00022475"/>
    </source>
</evidence>
<feature type="transmembrane region" description="Helical" evidence="8">
    <location>
        <begin position="115"/>
        <end position="136"/>
    </location>
</feature>
<evidence type="ECO:0000256" key="3">
    <source>
        <dbReference type="ARBA" id="ARBA00022448"/>
    </source>
</evidence>
<accession>A0ABW1ACW4</accession>
<feature type="transmembrane region" description="Helical" evidence="8">
    <location>
        <begin position="21"/>
        <end position="46"/>
    </location>
</feature>
<evidence type="ECO:0000256" key="2">
    <source>
        <dbReference type="ARBA" id="ARBA00008537"/>
    </source>
</evidence>
<dbReference type="InterPro" id="IPR004638">
    <property type="entry name" value="EmrB-like"/>
</dbReference>
<protein>
    <submittedName>
        <fullName evidence="10">DHA2 family efflux MFS transporter permease subunit</fullName>
    </submittedName>
</protein>
<feature type="transmembrane region" description="Helical" evidence="8">
    <location>
        <begin position="411"/>
        <end position="430"/>
    </location>
</feature>
<dbReference type="PANTHER" id="PTHR42718:SF9">
    <property type="entry name" value="MAJOR FACILITATOR SUPERFAMILY MULTIDRUG TRANSPORTER MFSC"/>
    <property type="match status" value="1"/>
</dbReference>
<evidence type="ECO:0000259" key="9">
    <source>
        <dbReference type="PROSITE" id="PS50850"/>
    </source>
</evidence>
<name>A0ABW1ACW4_9ACTN</name>
<feature type="transmembrane region" description="Helical" evidence="8">
    <location>
        <begin position="209"/>
        <end position="229"/>
    </location>
</feature>
<evidence type="ECO:0000256" key="7">
    <source>
        <dbReference type="ARBA" id="ARBA00023136"/>
    </source>
</evidence>
<feature type="transmembrane region" description="Helical" evidence="8">
    <location>
        <begin position="339"/>
        <end position="362"/>
    </location>
</feature>
<feature type="transmembrane region" description="Helical" evidence="8">
    <location>
        <begin position="90"/>
        <end position="109"/>
    </location>
</feature>
<dbReference type="NCBIfam" id="TIGR00711">
    <property type="entry name" value="efflux_EmrB"/>
    <property type="match status" value="1"/>
</dbReference>
<organism evidence="10 11">
    <name type="scientific">Actinomadura rugatobispora</name>
    <dbReference type="NCBI Taxonomy" id="1994"/>
    <lineage>
        <taxon>Bacteria</taxon>
        <taxon>Bacillati</taxon>
        <taxon>Actinomycetota</taxon>
        <taxon>Actinomycetes</taxon>
        <taxon>Streptosporangiales</taxon>
        <taxon>Thermomonosporaceae</taxon>
        <taxon>Actinomadura</taxon>
    </lineage>
</organism>
<dbReference type="EMBL" id="JBHSON010000077">
    <property type="protein sequence ID" value="MFC5751898.1"/>
    <property type="molecule type" value="Genomic_DNA"/>
</dbReference>